<keyword evidence="3" id="KW-1185">Reference proteome</keyword>
<organism evidence="2 3">
    <name type="scientific">Castanea mollissima</name>
    <name type="common">Chinese chestnut</name>
    <dbReference type="NCBI Taxonomy" id="60419"/>
    <lineage>
        <taxon>Eukaryota</taxon>
        <taxon>Viridiplantae</taxon>
        <taxon>Streptophyta</taxon>
        <taxon>Embryophyta</taxon>
        <taxon>Tracheophyta</taxon>
        <taxon>Spermatophyta</taxon>
        <taxon>Magnoliopsida</taxon>
        <taxon>eudicotyledons</taxon>
        <taxon>Gunneridae</taxon>
        <taxon>Pentapetalae</taxon>
        <taxon>rosids</taxon>
        <taxon>fabids</taxon>
        <taxon>Fagales</taxon>
        <taxon>Fagaceae</taxon>
        <taxon>Castanea</taxon>
    </lineage>
</organism>
<evidence type="ECO:0000313" key="3">
    <source>
        <dbReference type="Proteomes" id="UP000737018"/>
    </source>
</evidence>
<reference evidence="2" key="1">
    <citation type="submission" date="2020-03" db="EMBL/GenBank/DDBJ databases">
        <title>Castanea mollissima Vanexum genome sequencing.</title>
        <authorList>
            <person name="Staton M."/>
        </authorList>
    </citation>
    <scope>NUCLEOTIDE SEQUENCE</scope>
    <source>
        <tissue evidence="2">Leaf</tissue>
    </source>
</reference>
<evidence type="ECO:0000313" key="2">
    <source>
        <dbReference type="EMBL" id="KAF3972780.1"/>
    </source>
</evidence>
<dbReference type="EMBL" id="JRKL02000304">
    <property type="protein sequence ID" value="KAF3972780.1"/>
    <property type="molecule type" value="Genomic_DNA"/>
</dbReference>
<proteinExistence type="predicted"/>
<evidence type="ECO:0000256" key="1">
    <source>
        <dbReference type="SAM" id="MobiDB-lite"/>
    </source>
</evidence>
<gene>
    <name evidence="2" type="ORF">CMV_003734</name>
</gene>
<dbReference type="Proteomes" id="UP000737018">
    <property type="component" value="Unassembled WGS sequence"/>
</dbReference>
<accession>A0A8J4RNH9</accession>
<protein>
    <submittedName>
        <fullName evidence="2">Uncharacterized protein</fullName>
    </submittedName>
</protein>
<sequence>MYSSHSHSDGLARAKASGAAGADFAIGIRCCFFRDWLCIGIFPDDDSNIRWWCVSHHIGDSPQLAFFQSPPAQVVGPQRGREASQAATAAGREFEEETR</sequence>
<dbReference type="OrthoDB" id="1740802at2759"/>
<feature type="region of interest" description="Disordered" evidence="1">
    <location>
        <begin position="75"/>
        <end position="99"/>
    </location>
</feature>
<name>A0A8J4RNH9_9ROSI</name>
<comment type="caution">
    <text evidence="2">The sequence shown here is derived from an EMBL/GenBank/DDBJ whole genome shotgun (WGS) entry which is preliminary data.</text>
</comment>
<dbReference type="AlphaFoldDB" id="A0A8J4RNH9"/>